<keyword evidence="4" id="KW-1185">Reference proteome</keyword>
<proteinExistence type="predicted"/>
<protein>
    <recommendedName>
        <fullName evidence="2">DUF6533 domain-containing protein</fullName>
    </recommendedName>
</protein>
<feature type="transmembrane region" description="Helical" evidence="1">
    <location>
        <begin position="20"/>
        <end position="36"/>
    </location>
</feature>
<dbReference type="Pfam" id="PF20151">
    <property type="entry name" value="DUF6533"/>
    <property type="match status" value="1"/>
</dbReference>
<sequence length="320" mass="35220">MSSPMGGLDAETFAWDHRIYRYIFLSGLTVLFYDHLLTLGTEIPTIWLSKLRPSTVWFLGVRYLALVASAAICVFYFGNLSPEVFHHPPSFGVLTLHPPSCSTMERGLEGLLLTQEALVEFTLTLRVFAMYGLNLWISTSMGLVGGVAGGLGLWTVIKYGHPQMLSMPGLTGCHTAIPRDTALRSAYAWLAQFSLDLIVFGLTVYCAYRDRSAIRYVPGSLVERMARDGAMYFGIIVLANLANVLTLFLGDIIIAGILSWWTTSLSVTLICRLMLNLQRAGVGAQRENFESTELTGIHFVEPNAPAQRAQDDGLDSLADV</sequence>
<evidence type="ECO:0000313" key="3">
    <source>
        <dbReference type="EMBL" id="KAJ7660468.1"/>
    </source>
</evidence>
<accession>A0AAD7G2T7</accession>
<dbReference type="Proteomes" id="UP001221757">
    <property type="component" value="Unassembled WGS sequence"/>
</dbReference>
<feature type="transmembrane region" description="Helical" evidence="1">
    <location>
        <begin position="135"/>
        <end position="157"/>
    </location>
</feature>
<dbReference type="InterPro" id="IPR045340">
    <property type="entry name" value="DUF6533"/>
</dbReference>
<feature type="domain" description="DUF6533" evidence="2">
    <location>
        <begin position="22"/>
        <end position="67"/>
    </location>
</feature>
<feature type="transmembrane region" description="Helical" evidence="1">
    <location>
        <begin position="252"/>
        <end position="275"/>
    </location>
</feature>
<keyword evidence="1" id="KW-1133">Transmembrane helix</keyword>
<evidence type="ECO:0000313" key="4">
    <source>
        <dbReference type="Proteomes" id="UP001221757"/>
    </source>
</evidence>
<gene>
    <name evidence="3" type="ORF">B0H17DRAFT_1212590</name>
</gene>
<reference evidence="3" key="1">
    <citation type="submission" date="2023-03" db="EMBL/GenBank/DDBJ databases">
        <title>Massive genome expansion in bonnet fungi (Mycena s.s.) driven by repeated elements and novel gene families across ecological guilds.</title>
        <authorList>
            <consortium name="Lawrence Berkeley National Laboratory"/>
            <person name="Harder C.B."/>
            <person name="Miyauchi S."/>
            <person name="Viragh M."/>
            <person name="Kuo A."/>
            <person name="Thoen E."/>
            <person name="Andreopoulos B."/>
            <person name="Lu D."/>
            <person name="Skrede I."/>
            <person name="Drula E."/>
            <person name="Henrissat B."/>
            <person name="Morin E."/>
            <person name="Kohler A."/>
            <person name="Barry K."/>
            <person name="LaButti K."/>
            <person name="Morin E."/>
            <person name="Salamov A."/>
            <person name="Lipzen A."/>
            <person name="Mereny Z."/>
            <person name="Hegedus B."/>
            <person name="Baldrian P."/>
            <person name="Stursova M."/>
            <person name="Weitz H."/>
            <person name="Taylor A."/>
            <person name="Grigoriev I.V."/>
            <person name="Nagy L.G."/>
            <person name="Martin F."/>
            <person name="Kauserud H."/>
        </authorList>
    </citation>
    <scope>NUCLEOTIDE SEQUENCE</scope>
    <source>
        <strain evidence="3">CBHHK067</strain>
    </source>
</reference>
<feature type="transmembrane region" description="Helical" evidence="1">
    <location>
        <begin position="186"/>
        <end position="208"/>
    </location>
</feature>
<evidence type="ECO:0000259" key="2">
    <source>
        <dbReference type="Pfam" id="PF20151"/>
    </source>
</evidence>
<organism evidence="3 4">
    <name type="scientific">Mycena rosella</name>
    <name type="common">Pink bonnet</name>
    <name type="synonym">Agaricus rosellus</name>
    <dbReference type="NCBI Taxonomy" id="1033263"/>
    <lineage>
        <taxon>Eukaryota</taxon>
        <taxon>Fungi</taxon>
        <taxon>Dikarya</taxon>
        <taxon>Basidiomycota</taxon>
        <taxon>Agaricomycotina</taxon>
        <taxon>Agaricomycetes</taxon>
        <taxon>Agaricomycetidae</taxon>
        <taxon>Agaricales</taxon>
        <taxon>Marasmiineae</taxon>
        <taxon>Mycenaceae</taxon>
        <taxon>Mycena</taxon>
    </lineage>
</organism>
<keyword evidence="1" id="KW-0472">Membrane</keyword>
<dbReference type="EMBL" id="JARKIE010000261">
    <property type="protein sequence ID" value="KAJ7660468.1"/>
    <property type="molecule type" value="Genomic_DNA"/>
</dbReference>
<feature type="transmembrane region" description="Helical" evidence="1">
    <location>
        <begin position="229"/>
        <end position="246"/>
    </location>
</feature>
<dbReference type="AlphaFoldDB" id="A0AAD7G2T7"/>
<evidence type="ECO:0000256" key="1">
    <source>
        <dbReference type="SAM" id="Phobius"/>
    </source>
</evidence>
<feature type="transmembrane region" description="Helical" evidence="1">
    <location>
        <begin position="56"/>
        <end position="77"/>
    </location>
</feature>
<comment type="caution">
    <text evidence="3">The sequence shown here is derived from an EMBL/GenBank/DDBJ whole genome shotgun (WGS) entry which is preliminary data.</text>
</comment>
<keyword evidence="1" id="KW-0812">Transmembrane</keyword>
<name>A0AAD7G2T7_MYCRO</name>